<evidence type="ECO:0000313" key="6">
    <source>
        <dbReference type="EMBL" id="QCQ22047.1"/>
    </source>
</evidence>
<dbReference type="GO" id="GO:0009236">
    <property type="term" value="P:cobalamin biosynthetic process"/>
    <property type="evidence" value="ECO:0007669"/>
    <property type="project" value="UniProtKB-UniRule"/>
</dbReference>
<comment type="similarity">
    <text evidence="4">Belongs to the Cob(I)alamin adenosyltransferase family.</text>
</comment>
<evidence type="ECO:0000256" key="2">
    <source>
        <dbReference type="ARBA" id="ARBA00022741"/>
    </source>
</evidence>
<dbReference type="UniPathway" id="UPA00148">
    <property type="reaction ID" value="UER00233"/>
</dbReference>
<evidence type="ECO:0000256" key="1">
    <source>
        <dbReference type="ARBA" id="ARBA00022679"/>
    </source>
</evidence>
<keyword evidence="1 4" id="KW-0808">Transferase</keyword>
<keyword evidence="3 4" id="KW-0067">ATP-binding</keyword>
<dbReference type="Gene3D" id="1.20.1200.10">
    <property type="entry name" value="Cobalamin adenosyltransferase-like"/>
    <property type="match status" value="1"/>
</dbReference>
<dbReference type="Proteomes" id="UP000298602">
    <property type="component" value="Chromosome"/>
</dbReference>
<keyword evidence="7" id="KW-1185">Reference proteome</keyword>
<dbReference type="EC" id="2.5.1.17" evidence="4"/>
<dbReference type="PANTHER" id="PTHR12213:SF0">
    <property type="entry name" value="CORRINOID ADENOSYLTRANSFERASE MMAB"/>
    <property type="match status" value="1"/>
</dbReference>
<evidence type="ECO:0000313" key="7">
    <source>
        <dbReference type="Proteomes" id="UP000298602"/>
    </source>
</evidence>
<name>A0A4P8L2B8_9BACT</name>
<dbReference type="SUPFAM" id="SSF89028">
    <property type="entry name" value="Cobalamin adenosyltransferase-like"/>
    <property type="match status" value="1"/>
</dbReference>
<dbReference type="OrthoDB" id="9778896at2"/>
<dbReference type="GO" id="GO:0008817">
    <property type="term" value="F:corrinoid adenosyltransferase activity"/>
    <property type="evidence" value="ECO:0007669"/>
    <property type="project" value="UniProtKB-UniRule"/>
</dbReference>
<gene>
    <name evidence="6" type="ORF">FDQ92_07590</name>
</gene>
<accession>A0A4P8L2B8</accession>
<dbReference type="InterPro" id="IPR036451">
    <property type="entry name" value="CblAdoTrfase-like_sf"/>
</dbReference>
<dbReference type="NCBIfam" id="TIGR00636">
    <property type="entry name" value="PduO_Nterm"/>
    <property type="match status" value="1"/>
</dbReference>
<evidence type="ECO:0000256" key="4">
    <source>
        <dbReference type="RuleBase" id="RU366026"/>
    </source>
</evidence>
<dbReference type="InterPro" id="IPR016030">
    <property type="entry name" value="CblAdoTrfase-like"/>
</dbReference>
<reference evidence="6 7" key="2">
    <citation type="submission" date="2019-05" db="EMBL/GenBank/DDBJ databases">
        <authorList>
            <person name="Suflita J.M."/>
            <person name="Marks C.R."/>
        </authorList>
    </citation>
    <scope>NUCLEOTIDE SEQUENCE [LARGE SCALE GENOMIC DNA]</scope>
    <source>
        <strain evidence="6 7">ALDC</strain>
    </source>
</reference>
<keyword evidence="4" id="KW-0169">Cobalamin biosynthesis</keyword>
<reference evidence="6 7" key="1">
    <citation type="submission" date="2019-05" db="EMBL/GenBank/DDBJ databases">
        <title>The Complete Genome Sequence of the n-alkane-degrading Desulfoglaeba alkanexedens ALDC reveals multiple alkylsuccinate synthase gene clusters.</title>
        <authorList>
            <person name="Callaghan A.V."/>
            <person name="Davidova I.A."/>
            <person name="Duncan K.E."/>
            <person name="Morris B."/>
            <person name="McInerney M.J."/>
        </authorList>
    </citation>
    <scope>NUCLEOTIDE SEQUENCE [LARGE SCALE GENOMIC DNA]</scope>
    <source>
        <strain evidence="6 7">ALDC</strain>
    </source>
</reference>
<evidence type="ECO:0000259" key="5">
    <source>
        <dbReference type="Pfam" id="PF01923"/>
    </source>
</evidence>
<comment type="catalytic activity">
    <reaction evidence="4">
        <text>2 cob(II)yrinate a,c diamide + reduced [electron-transfer flavoprotein] + 2 ATP = 2 adenosylcob(III)yrinate a,c-diamide + 2 triphosphate + oxidized [electron-transfer flavoprotein] + 3 H(+)</text>
        <dbReference type="Rhea" id="RHEA:11528"/>
        <dbReference type="Rhea" id="RHEA-COMP:10685"/>
        <dbReference type="Rhea" id="RHEA-COMP:10686"/>
        <dbReference type="ChEBI" id="CHEBI:15378"/>
        <dbReference type="ChEBI" id="CHEBI:18036"/>
        <dbReference type="ChEBI" id="CHEBI:30616"/>
        <dbReference type="ChEBI" id="CHEBI:57692"/>
        <dbReference type="ChEBI" id="CHEBI:58307"/>
        <dbReference type="ChEBI" id="CHEBI:58503"/>
        <dbReference type="ChEBI" id="CHEBI:58537"/>
        <dbReference type="EC" id="2.5.1.17"/>
    </reaction>
</comment>
<comment type="catalytic activity">
    <reaction evidence="4">
        <text>2 cob(II)alamin + reduced [electron-transfer flavoprotein] + 2 ATP = 2 adenosylcob(III)alamin + 2 triphosphate + oxidized [electron-transfer flavoprotein] + 3 H(+)</text>
        <dbReference type="Rhea" id="RHEA:28671"/>
        <dbReference type="Rhea" id="RHEA-COMP:10685"/>
        <dbReference type="Rhea" id="RHEA-COMP:10686"/>
        <dbReference type="ChEBI" id="CHEBI:15378"/>
        <dbReference type="ChEBI" id="CHEBI:16304"/>
        <dbReference type="ChEBI" id="CHEBI:18036"/>
        <dbReference type="ChEBI" id="CHEBI:18408"/>
        <dbReference type="ChEBI" id="CHEBI:30616"/>
        <dbReference type="ChEBI" id="CHEBI:57692"/>
        <dbReference type="ChEBI" id="CHEBI:58307"/>
        <dbReference type="EC" id="2.5.1.17"/>
    </reaction>
</comment>
<dbReference type="KEGG" id="dax:FDQ92_07590"/>
<organism evidence="6 7">
    <name type="scientific">Desulfoglaeba alkanexedens ALDC</name>
    <dbReference type="NCBI Taxonomy" id="980445"/>
    <lineage>
        <taxon>Bacteria</taxon>
        <taxon>Pseudomonadati</taxon>
        <taxon>Thermodesulfobacteriota</taxon>
        <taxon>Syntrophobacteria</taxon>
        <taxon>Syntrophobacterales</taxon>
        <taxon>Syntrophobacteraceae</taxon>
        <taxon>Desulfoglaeba</taxon>
    </lineage>
</organism>
<evidence type="ECO:0000256" key="3">
    <source>
        <dbReference type="ARBA" id="ARBA00022840"/>
    </source>
</evidence>
<protein>
    <recommendedName>
        <fullName evidence="4">Corrinoid adenosyltransferase</fullName>
        <ecNumber evidence="4">2.5.1.17</ecNumber>
    </recommendedName>
    <alternativeName>
        <fullName evidence="4">Cob(II)alamin adenosyltransferase</fullName>
    </alternativeName>
    <alternativeName>
        <fullName evidence="4">Cob(II)yrinic acid a,c-diamide adenosyltransferase</fullName>
    </alternativeName>
    <alternativeName>
        <fullName evidence="4">Cobinamide/cobalamin adenosyltransferase</fullName>
    </alternativeName>
</protein>
<dbReference type="AlphaFoldDB" id="A0A4P8L2B8"/>
<keyword evidence="2 4" id="KW-0547">Nucleotide-binding</keyword>
<feature type="domain" description="Cobalamin adenosyltransferase-like" evidence="5">
    <location>
        <begin position="20"/>
        <end position="181"/>
    </location>
</feature>
<dbReference type="Pfam" id="PF01923">
    <property type="entry name" value="Cob_adeno_trans"/>
    <property type="match status" value="1"/>
</dbReference>
<proteinExistence type="inferred from homology"/>
<dbReference type="GO" id="GO:0005524">
    <property type="term" value="F:ATP binding"/>
    <property type="evidence" value="ECO:0007669"/>
    <property type="project" value="UniProtKB-UniRule"/>
</dbReference>
<sequence>MWTNRRGTCGVVPVTIFTFSKKGDGGETSLLSGERVSKGSLRPETYGTLDEAGAALGLAKALCTHRRIREMIETVQSDLLVLGAELACESEARKEWLLERERIVRLESWIEELQQEVPLPRKFVLAGENPVSAALDLARTIVRRAERRAAALKEEGFRVRAEASSYLNRLADFLFTLARYAAEKAK</sequence>
<comment type="pathway">
    <text evidence="4">Cofactor biosynthesis; adenosylcobalamin biosynthesis; adenosylcobalamin from cob(II)yrinate a,c-diamide: step 2/7.</text>
</comment>
<dbReference type="PANTHER" id="PTHR12213">
    <property type="entry name" value="CORRINOID ADENOSYLTRANSFERASE"/>
    <property type="match status" value="1"/>
</dbReference>
<dbReference type="EMBL" id="CP040098">
    <property type="protein sequence ID" value="QCQ22047.1"/>
    <property type="molecule type" value="Genomic_DNA"/>
</dbReference>
<dbReference type="InterPro" id="IPR029499">
    <property type="entry name" value="PduO-typ"/>
</dbReference>